<dbReference type="Proteomes" id="UP000275331">
    <property type="component" value="Unassembled WGS sequence"/>
</dbReference>
<dbReference type="AlphaFoldDB" id="A0A3R9EZ95"/>
<reference evidence="2 3" key="1">
    <citation type="submission" date="2018-10" db="EMBL/GenBank/DDBJ databases">
        <title>Transmission dynamics of multidrug resistant bacteria on intensive care unit surfaces.</title>
        <authorList>
            <person name="D'Souza A.W."/>
            <person name="Potter R.F."/>
            <person name="Wallace M."/>
            <person name="Shupe A."/>
            <person name="Patel S."/>
            <person name="Sun S."/>
            <person name="Gul D."/>
            <person name="Kwon J.H."/>
            <person name="Andleeb S."/>
            <person name="Burnham C.-A.D."/>
            <person name="Dantas G."/>
        </authorList>
    </citation>
    <scope>NUCLEOTIDE SEQUENCE [LARGE SCALE GENOMIC DNA]</scope>
    <source>
        <strain evidence="2 3">AS_373</strain>
    </source>
</reference>
<evidence type="ECO:0000313" key="2">
    <source>
        <dbReference type="EMBL" id="RSE22466.1"/>
    </source>
</evidence>
<comment type="caution">
    <text evidence="2">The sequence shown here is derived from an EMBL/GenBank/DDBJ whole genome shotgun (WGS) entry which is preliminary data.</text>
</comment>
<sequence>MRISKSHLRTILNKLEDLYPLPMEAEDYADLAASLGDEMTLDGHLLYLQEKGFIHITMNYNVAQRAWRINSQETRISAEGLDYLEDQRSI</sequence>
<accession>A0A3R9EZ95</accession>
<organism evidence="2 3">
    <name type="scientific">Atlantibacter subterraneus</name>
    <dbReference type="NCBI Taxonomy" id="255519"/>
    <lineage>
        <taxon>Bacteria</taxon>
        <taxon>Pseudomonadati</taxon>
        <taxon>Pseudomonadota</taxon>
        <taxon>Gammaproteobacteria</taxon>
        <taxon>Enterobacterales</taxon>
        <taxon>Enterobacteriaceae</taxon>
        <taxon>Atlantibacter</taxon>
    </lineage>
</organism>
<proteinExistence type="predicted"/>
<evidence type="ECO:0000313" key="1">
    <source>
        <dbReference type="EMBL" id="MDV7023898.1"/>
    </source>
</evidence>
<reference evidence="1 4" key="2">
    <citation type="submission" date="2023-10" db="EMBL/GenBank/DDBJ databases">
        <authorList>
            <person name="Dale J."/>
        </authorList>
    </citation>
    <scope>NUCLEOTIDE SEQUENCE [LARGE SCALE GENOMIC DNA]</scope>
    <source>
        <strain evidence="1 4">2023EL-00970</strain>
    </source>
</reference>
<dbReference type="OrthoDB" id="6626325at2"/>
<dbReference type="RefSeq" id="WP_125295267.1">
    <property type="nucleotide sequence ID" value="NZ_CP100494.1"/>
</dbReference>
<dbReference type="GeneID" id="84665117"/>
<dbReference type="EMBL" id="RHXB01000017">
    <property type="protein sequence ID" value="RSE22466.1"/>
    <property type="molecule type" value="Genomic_DNA"/>
</dbReference>
<keyword evidence="4" id="KW-1185">Reference proteome</keyword>
<dbReference type="Proteomes" id="UP001187066">
    <property type="component" value="Unassembled WGS sequence"/>
</dbReference>
<evidence type="ECO:0008006" key="5">
    <source>
        <dbReference type="Google" id="ProtNLM"/>
    </source>
</evidence>
<dbReference type="EMBL" id="JAWLOF010000010">
    <property type="protein sequence ID" value="MDV7023898.1"/>
    <property type="molecule type" value="Genomic_DNA"/>
</dbReference>
<evidence type="ECO:0000313" key="4">
    <source>
        <dbReference type="Proteomes" id="UP001187066"/>
    </source>
</evidence>
<protein>
    <recommendedName>
        <fullName evidence="5">DUF2513 domain-containing protein</fullName>
    </recommendedName>
</protein>
<evidence type="ECO:0000313" key="3">
    <source>
        <dbReference type="Proteomes" id="UP000275331"/>
    </source>
</evidence>
<gene>
    <name evidence="2" type="ORF">EGT71_20520</name>
    <name evidence="1" type="ORF">R4P48_14570</name>
</gene>
<name>A0A3R9EZ95_9ENTR</name>